<dbReference type="InterPro" id="IPR002491">
    <property type="entry name" value="ABC_transptr_periplasmic_BD"/>
</dbReference>
<dbReference type="PANTHER" id="PTHR30535:SF34">
    <property type="entry name" value="MOLYBDATE-BINDING PROTEIN MOLA"/>
    <property type="match status" value="1"/>
</dbReference>
<evidence type="ECO:0000313" key="2">
    <source>
        <dbReference type="EMBL" id="VAW91954.1"/>
    </source>
</evidence>
<dbReference type="Gene3D" id="3.40.50.1980">
    <property type="entry name" value="Nitrogenase molybdenum iron protein domain"/>
    <property type="match status" value="1"/>
</dbReference>
<feature type="non-terminal residue" evidence="2">
    <location>
        <position position="112"/>
    </location>
</feature>
<reference evidence="2" key="1">
    <citation type="submission" date="2018-06" db="EMBL/GenBank/DDBJ databases">
        <authorList>
            <person name="Zhirakovskaya E."/>
        </authorList>
    </citation>
    <scope>NUCLEOTIDE SEQUENCE</scope>
</reference>
<dbReference type="PROSITE" id="PS50983">
    <property type="entry name" value="FE_B12_PBP"/>
    <property type="match status" value="1"/>
</dbReference>
<dbReference type="AlphaFoldDB" id="A0A3B1ADM1"/>
<feature type="domain" description="Fe/B12 periplasmic-binding" evidence="1">
    <location>
        <begin position="46"/>
        <end position="112"/>
    </location>
</feature>
<dbReference type="Pfam" id="PF01497">
    <property type="entry name" value="Peripla_BP_2"/>
    <property type="match status" value="1"/>
</dbReference>
<name>A0A3B1ADM1_9ZZZZ</name>
<dbReference type="InterPro" id="IPR050902">
    <property type="entry name" value="ABC_Transporter_SBP"/>
</dbReference>
<proteinExistence type="predicted"/>
<accession>A0A3B1ADM1</accession>
<evidence type="ECO:0000259" key="1">
    <source>
        <dbReference type="PROSITE" id="PS50983"/>
    </source>
</evidence>
<organism evidence="2">
    <name type="scientific">hydrothermal vent metagenome</name>
    <dbReference type="NCBI Taxonomy" id="652676"/>
    <lineage>
        <taxon>unclassified sequences</taxon>
        <taxon>metagenomes</taxon>
        <taxon>ecological metagenomes</taxon>
    </lineage>
</organism>
<sequence>MKKYNISFIFVLLFILPAGFASAVVTNVTVVDAQGTKLVFQKPARRIISLAPHVTEMLFSAGAGEYIVGVVNYSDYPKAANKIARVGSYNQINIETIIALNPDLIVAWESGN</sequence>
<protein>
    <submittedName>
        <fullName evidence="2">Vitamin B12 ABC transporter, substrate-binding protein BtuF</fullName>
    </submittedName>
</protein>
<dbReference type="EMBL" id="UOFT01000018">
    <property type="protein sequence ID" value="VAW91954.1"/>
    <property type="molecule type" value="Genomic_DNA"/>
</dbReference>
<dbReference type="SUPFAM" id="SSF53807">
    <property type="entry name" value="Helical backbone' metal receptor"/>
    <property type="match status" value="1"/>
</dbReference>
<gene>
    <name evidence="2" type="ORF">MNBD_GAMMA23-75</name>
</gene>
<dbReference type="PANTHER" id="PTHR30535">
    <property type="entry name" value="VITAMIN B12-BINDING PROTEIN"/>
    <property type="match status" value="1"/>
</dbReference>